<dbReference type="Gene3D" id="3.10.10.10">
    <property type="entry name" value="HIV Type 1 Reverse Transcriptase, subunit A, domain 1"/>
    <property type="match status" value="1"/>
</dbReference>
<organism evidence="10 11">
    <name type="scientific">Gossypium australe</name>
    <dbReference type="NCBI Taxonomy" id="47621"/>
    <lineage>
        <taxon>Eukaryota</taxon>
        <taxon>Viridiplantae</taxon>
        <taxon>Streptophyta</taxon>
        <taxon>Embryophyta</taxon>
        <taxon>Tracheophyta</taxon>
        <taxon>Spermatophyta</taxon>
        <taxon>Magnoliopsida</taxon>
        <taxon>eudicotyledons</taxon>
        <taxon>Gunneridae</taxon>
        <taxon>Pentapetalae</taxon>
        <taxon>rosids</taxon>
        <taxon>malvids</taxon>
        <taxon>Malvales</taxon>
        <taxon>Malvaceae</taxon>
        <taxon>Malvoideae</taxon>
        <taxon>Gossypium</taxon>
    </lineage>
</organism>
<evidence type="ECO:0000256" key="2">
    <source>
        <dbReference type="ARBA" id="ARBA00022679"/>
    </source>
</evidence>
<keyword evidence="5" id="KW-0255">Endonuclease</keyword>
<dbReference type="PANTHER" id="PTHR37984">
    <property type="entry name" value="PROTEIN CBG26694"/>
    <property type="match status" value="1"/>
</dbReference>
<dbReference type="Gene3D" id="3.30.420.10">
    <property type="entry name" value="Ribonuclease H-like superfamily/Ribonuclease H"/>
    <property type="match status" value="1"/>
</dbReference>
<keyword evidence="3" id="KW-0548">Nucleotidyltransferase</keyword>
<evidence type="ECO:0000313" key="11">
    <source>
        <dbReference type="Proteomes" id="UP000325315"/>
    </source>
</evidence>
<keyword evidence="6" id="KW-0378">Hydrolase</keyword>
<dbReference type="EMBL" id="SMMG02000007">
    <property type="protein sequence ID" value="KAA3466328.1"/>
    <property type="molecule type" value="Genomic_DNA"/>
</dbReference>
<evidence type="ECO:0000256" key="7">
    <source>
        <dbReference type="ARBA" id="ARBA00022918"/>
    </source>
</evidence>
<dbReference type="GO" id="GO:0003676">
    <property type="term" value="F:nucleic acid binding"/>
    <property type="evidence" value="ECO:0007669"/>
    <property type="project" value="InterPro"/>
</dbReference>
<dbReference type="InterPro" id="IPR000477">
    <property type="entry name" value="RT_dom"/>
</dbReference>
<evidence type="ECO:0000313" key="10">
    <source>
        <dbReference type="EMBL" id="KAA3466328.1"/>
    </source>
</evidence>
<sequence>MGLDEVVEHRAEVLRREDGDAPDVITGMFLIHDVPFIALIDIGSTHSYVACTVSEILGIQFELTDREMSVVSPLGHSVRVNKLFRDVPLEVQGVVFLANLMELPFGEFDFILGMYWLVKHRTNLDCAAKRMVLRTSRDEEVIVIGEQRDYLSTVISALRAEKLVRKGCEAFLAYVSTSDTKDLSARDVRTVNEFSDIFPEELPGLPPNREVEFGIELLQGTALVSVEPYRMAPKELVELKAQIQELLDRGFIRPSVSPWGAPVLFVKKKYGSMCMCIDYRQLNKMMIKNKYPLPIIDDLFDQLRGAAIFSKIDLRLGVKEANIYKTAFRTRYGHYEFLVMPFGLTNALAAFMDMMNLVFQPYLDGFVVVFIDDILVYSRTKEEHDSHLRIVLQILREKQLYAKFSKCEFWLKEMTFLGHVVSAERIRVDPRKFEVVLDWKQPKSVYKILSFLGLAGITDYLLRGVPFVWADKQQESFEKLKKILTEAPILIQPKARKEFIVYCNASHTGLWCVLMQKGKYASRQLRPHEVNYRTHNLELVAVVFALKIWRHYLYKEKLIVYTDHKSLKYLITQKELNLRQRRWIELLKDYDCSIEYHPGKANVVADALSRKVVSDLRAMFARLSLFKDGSLLAELHVKPTWVDQIKEKQMLDQPLVSRFQQVKKGETEELRLNSEGVLCFRGRVCVPRASKLRQSILQEVHSSPYAMHPGLKRKVTDFVSKCLTCQQVKAEHQLPSGLLQPVKIPLWK</sequence>
<keyword evidence="7" id="KW-0695">RNA-directed DNA polymerase</keyword>
<comment type="caution">
    <text evidence="10">The sequence shown here is derived from an EMBL/GenBank/DDBJ whole genome shotgun (WGS) entry which is preliminary data.</text>
</comment>
<evidence type="ECO:0000256" key="3">
    <source>
        <dbReference type="ARBA" id="ARBA00022695"/>
    </source>
</evidence>
<dbReference type="CDD" id="cd01647">
    <property type="entry name" value="RT_LTR"/>
    <property type="match status" value="1"/>
</dbReference>
<feature type="domain" description="Reverse transcriptase RNase H-like" evidence="9">
    <location>
        <begin position="496"/>
        <end position="590"/>
    </location>
</feature>
<dbReference type="GO" id="GO:0016787">
    <property type="term" value="F:hydrolase activity"/>
    <property type="evidence" value="ECO:0007669"/>
    <property type="project" value="UniProtKB-KW"/>
</dbReference>
<evidence type="ECO:0000259" key="8">
    <source>
        <dbReference type="Pfam" id="PF00078"/>
    </source>
</evidence>
<keyword evidence="11" id="KW-1185">Reference proteome</keyword>
<evidence type="ECO:0000256" key="6">
    <source>
        <dbReference type="ARBA" id="ARBA00022801"/>
    </source>
</evidence>
<gene>
    <name evidence="10" type="ORF">EPI10_001427</name>
</gene>
<dbReference type="InterPro" id="IPR041373">
    <property type="entry name" value="RT_RNaseH"/>
</dbReference>
<dbReference type="GO" id="GO:0004519">
    <property type="term" value="F:endonuclease activity"/>
    <property type="evidence" value="ECO:0007669"/>
    <property type="project" value="UniProtKB-KW"/>
</dbReference>
<dbReference type="InterPro" id="IPR036397">
    <property type="entry name" value="RNaseH_sf"/>
</dbReference>
<dbReference type="Proteomes" id="UP000325315">
    <property type="component" value="Unassembled WGS sequence"/>
</dbReference>
<dbReference type="Pfam" id="PF17917">
    <property type="entry name" value="RT_RNaseH"/>
    <property type="match status" value="1"/>
</dbReference>
<dbReference type="Pfam" id="PF08284">
    <property type="entry name" value="RVP_2"/>
    <property type="match status" value="1"/>
</dbReference>
<dbReference type="CDD" id="cd09274">
    <property type="entry name" value="RNase_HI_RT_Ty3"/>
    <property type="match status" value="1"/>
</dbReference>
<dbReference type="Gene3D" id="3.30.70.270">
    <property type="match status" value="2"/>
</dbReference>
<protein>
    <recommendedName>
        <fullName evidence="1">RNA-directed DNA polymerase</fullName>
        <ecNumber evidence="1">2.7.7.49</ecNumber>
    </recommendedName>
</protein>
<dbReference type="SUPFAM" id="SSF56672">
    <property type="entry name" value="DNA/RNA polymerases"/>
    <property type="match status" value="1"/>
</dbReference>
<proteinExistence type="predicted"/>
<dbReference type="Gene3D" id="2.40.70.10">
    <property type="entry name" value="Acid Proteases"/>
    <property type="match status" value="1"/>
</dbReference>
<dbReference type="AlphaFoldDB" id="A0A5B6VAV6"/>
<evidence type="ECO:0000256" key="4">
    <source>
        <dbReference type="ARBA" id="ARBA00022722"/>
    </source>
</evidence>
<accession>A0A5B6VAV6</accession>
<evidence type="ECO:0000259" key="9">
    <source>
        <dbReference type="Pfam" id="PF17917"/>
    </source>
</evidence>
<dbReference type="PANTHER" id="PTHR37984:SF5">
    <property type="entry name" value="PROTEIN NYNRIN-LIKE"/>
    <property type="match status" value="1"/>
</dbReference>
<dbReference type="SUPFAM" id="SSF50630">
    <property type="entry name" value="Acid proteases"/>
    <property type="match status" value="1"/>
</dbReference>
<dbReference type="GO" id="GO:0003964">
    <property type="term" value="F:RNA-directed DNA polymerase activity"/>
    <property type="evidence" value="ECO:0007669"/>
    <property type="project" value="UniProtKB-KW"/>
</dbReference>
<evidence type="ECO:0000256" key="1">
    <source>
        <dbReference type="ARBA" id="ARBA00012493"/>
    </source>
</evidence>
<dbReference type="InterPro" id="IPR050951">
    <property type="entry name" value="Retrovirus_Pol_polyprotein"/>
</dbReference>
<dbReference type="InterPro" id="IPR043128">
    <property type="entry name" value="Rev_trsase/Diguanyl_cyclase"/>
</dbReference>
<dbReference type="InterPro" id="IPR021109">
    <property type="entry name" value="Peptidase_aspartic_dom_sf"/>
</dbReference>
<keyword evidence="2" id="KW-0808">Transferase</keyword>
<dbReference type="FunFam" id="3.30.70.270:FF:000003">
    <property type="entry name" value="Transposon Ty3-G Gag-Pol polyprotein"/>
    <property type="match status" value="1"/>
</dbReference>
<dbReference type="InterPro" id="IPR043502">
    <property type="entry name" value="DNA/RNA_pol_sf"/>
</dbReference>
<dbReference type="EC" id="2.7.7.49" evidence="1"/>
<keyword evidence="4" id="KW-0540">Nuclease</keyword>
<dbReference type="OrthoDB" id="1733657at2759"/>
<dbReference type="CDD" id="cd00303">
    <property type="entry name" value="retropepsin_like"/>
    <property type="match status" value="1"/>
</dbReference>
<evidence type="ECO:0000256" key="5">
    <source>
        <dbReference type="ARBA" id="ARBA00022759"/>
    </source>
</evidence>
<feature type="domain" description="Reverse transcriptase" evidence="8">
    <location>
        <begin position="267"/>
        <end position="420"/>
    </location>
</feature>
<dbReference type="Pfam" id="PF00078">
    <property type="entry name" value="RVT_1"/>
    <property type="match status" value="1"/>
</dbReference>
<name>A0A5B6VAV6_9ROSI</name>
<reference evidence="11" key="1">
    <citation type="journal article" date="2019" name="Plant Biotechnol. J.">
        <title>Genome sequencing of the Australian wild diploid species Gossypium australe highlights disease resistance and delayed gland morphogenesis.</title>
        <authorList>
            <person name="Cai Y."/>
            <person name="Cai X."/>
            <person name="Wang Q."/>
            <person name="Wang P."/>
            <person name="Zhang Y."/>
            <person name="Cai C."/>
            <person name="Xu Y."/>
            <person name="Wang K."/>
            <person name="Zhou Z."/>
            <person name="Wang C."/>
            <person name="Geng S."/>
            <person name="Li B."/>
            <person name="Dong Q."/>
            <person name="Hou Y."/>
            <person name="Wang H."/>
            <person name="Ai P."/>
            <person name="Liu Z."/>
            <person name="Yi F."/>
            <person name="Sun M."/>
            <person name="An G."/>
            <person name="Cheng J."/>
            <person name="Zhang Y."/>
            <person name="Shi Q."/>
            <person name="Xie Y."/>
            <person name="Shi X."/>
            <person name="Chang Y."/>
            <person name="Huang F."/>
            <person name="Chen Y."/>
            <person name="Hong S."/>
            <person name="Mi L."/>
            <person name="Sun Q."/>
            <person name="Zhang L."/>
            <person name="Zhou B."/>
            <person name="Peng R."/>
            <person name="Zhang X."/>
            <person name="Liu F."/>
        </authorList>
    </citation>
    <scope>NUCLEOTIDE SEQUENCE [LARGE SCALE GENOMIC DNA]</scope>
    <source>
        <strain evidence="11">cv. PA1801</strain>
    </source>
</reference>